<dbReference type="Gene3D" id="3.20.20.60">
    <property type="entry name" value="Phosphoenolpyruvate-binding domains"/>
    <property type="match status" value="1"/>
</dbReference>
<dbReference type="InterPro" id="IPR039556">
    <property type="entry name" value="ICL/PEPM"/>
</dbReference>
<protein>
    <submittedName>
        <fullName evidence="1">Isocitrate lyase/phosphoenolpyruvate mutase family protein</fullName>
    </submittedName>
</protein>
<dbReference type="GO" id="GO:0016829">
    <property type="term" value="F:lyase activity"/>
    <property type="evidence" value="ECO:0007669"/>
    <property type="project" value="UniProtKB-KW"/>
</dbReference>
<comment type="caution">
    <text evidence="1">The sequence shown here is derived from an EMBL/GenBank/DDBJ whole genome shotgun (WGS) entry which is preliminary data.</text>
</comment>
<gene>
    <name evidence="1" type="ORF">FY528_04115</name>
</gene>
<keyword evidence="1" id="KW-0456">Lyase</keyword>
<keyword evidence="2" id="KW-1185">Reference proteome</keyword>
<dbReference type="RefSeq" id="WP_149069729.1">
    <property type="nucleotide sequence ID" value="NZ_VTHL01000003.1"/>
</dbReference>
<sequence>MSSTRSTYFHHLHHQSEPLLLPNVWDARSAAICQQNGFVAVGTSSAAIASALGYTDGEQLPFTDLLRVVERICAATTLPVTVDLEAGYSRDVATICEHIAQLHALGVVGINLEDSLVSEGSRYLVDAADFARTLAQIKAFCRAHDMPLFLNARTDTYLLGLPDALPQTQARMQAYAAAGADGLFVPGLAEVAAMQLLCRQTSLPVNVLCVPGLPGWADLKQAGIKRVSMGNFLFELLARRQEQVGALLQQTRQLNVLFQ</sequence>
<dbReference type="EMBL" id="VTHL01000003">
    <property type="protein sequence ID" value="TYZ12489.1"/>
    <property type="molecule type" value="Genomic_DNA"/>
</dbReference>
<name>A0A5D6VC94_9BACT</name>
<dbReference type="AlphaFoldDB" id="A0A5D6VC94"/>
<dbReference type="Pfam" id="PF13714">
    <property type="entry name" value="PEP_mutase"/>
    <property type="match status" value="1"/>
</dbReference>
<organism evidence="1 2">
    <name type="scientific">Hymenobacter lutimineralis</name>
    <dbReference type="NCBI Taxonomy" id="2606448"/>
    <lineage>
        <taxon>Bacteria</taxon>
        <taxon>Pseudomonadati</taxon>
        <taxon>Bacteroidota</taxon>
        <taxon>Cytophagia</taxon>
        <taxon>Cytophagales</taxon>
        <taxon>Hymenobacteraceae</taxon>
        <taxon>Hymenobacter</taxon>
    </lineage>
</organism>
<proteinExistence type="predicted"/>
<evidence type="ECO:0000313" key="1">
    <source>
        <dbReference type="EMBL" id="TYZ12489.1"/>
    </source>
</evidence>
<dbReference type="PANTHER" id="PTHR42905">
    <property type="entry name" value="PHOSPHOENOLPYRUVATE CARBOXYLASE"/>
    <property type="match status" value="1"/>
</dbReference>
<keyword evidence="1" id="KW-0670">Pyruvate</keyword>
<dbReference type="Proteomes" id="UP000322791">
    <property type="component" value="Unassembled WGS sequence"/>
</dbReference>
<dbReference type="InterPro" id="IPR040442">
    <property type="entry name" value="Pyrv_kinase-like_dom_sf"/>
</dbReference>
<dbReference type="CDD" id="cd00377">
    <property type="entry name" value="ICL_PEPM"/>
    <property type="match status" value="1"/>
</dbReference>
<evidence type="ECO:0000313" key="2">
    <source>
        <dbReference type="Proteomes" id="UP000322791"/>
    </source>
</evidence>
<accession>A0A5D6VC94</accession>
<dbReference type="InterPro" id="IPR015813">
    <property type="entry name" value="Pyrv/PenolPyrv_kinase-like_dom"/>
</dbReference>
<dbReference type="SUPFAM" id="SSF51621">
    <property type="entry name" value="Phosphoenolpyruvate/pyruvate domain"/>
    <property type="match status" value="1"/>
</dbReference>
<dbReference type="PANTHER" id="PTHR42905:SF16">
    <property type="entry name" value="CARBOXYPHOSPHONOENOLPYRUVATE PHOSPHONOMUTASE-LIKE PROTEIN (AFU_ORTHOLOGUE AFUA_5G07230)"/>
    <property type="match status" value="1"/>
</dbReference>
<reference evidence="1 2" key="1">
    <citation type="submission" date="2019-08" db="EMBL/GenBank/DDBJ databases">
        <authorList>
            <person name="Seo M.-J."/>
        </authorList>
    </citation>
    <scope>NUCLEOTIDE SEQUENCE [LARGE SCALE GENOMIC DNA]</scope>
    <source>
        <strain evidence="1 2">KIGAM108</strain>
    </source>
</reference>